<protein>
    <submittedName>
        <fullName evidence="3">Uncharacterized protein</fullName>
    </submittedName>
</protein>
<feature type="transmembrane region" description="Helical" evidence="2">
    <location>
        <begin position="6"/>
        <end position="28"/>
    </location>
</feature>
<keyword evidence="2" id="KW-0472">Membrane</keyword>
<keyword evidence="4" id="KW-1185">Reference proteome</keyword>
<keyword evidence="2" id="KW-1133">Transmembrane helix</keyword>
<evidence type="ECO:0000256" key="1">
    <source>
        <dbReference type="SAM" id="MobiDB-lite"/>
    </source>
</evidence>
<evidence type="ECO:0000256" key="2">
    <source>
        <dbReference type="SAM" id="Phobius"/>
    </source>
</evidence>
<gene>
    <name evidence="3" type="ORF">HERILL_LOCUS1491</name>
</gene>
<dbReference type="Proteomes" id="UP000594454">
    <property type="component" value="Chromosome 1"/>
</dbReference>
<feature type="region of interest" description="Disordered" evidence="1">
    <location>
        <begin position="50"/>
        <end position="82"/>
    </location>
</feature>
<accession>A0A7R8YQA8</accession>
<organism evidence="3 4">
    <name type="scientific">Hermetia illucens</name>
    <name type="common">Black soldier fly</name>
    <dbReference type="NCBI Taxonomy" id="343691"/>
    <lineage>
        <taxon>Eukaryota</taxon>
        <taxon>Metazoa</taxon>
        <taxon>Ecdysozoa</taxon>
        <taxon>Arthropoda</taxon>
        <taxon>Hexapoda</taxon>
        <taxon>Insecta</taxon>
        <taxon>Pterygota</taxon>
        <taxon>Neoptera</taxon>
        <taxon>Endopterygota</taxon>
        <taxon>Diptera</taxon>
        <taxon>Brachycera</taxon>
        <taxon>Stratiomyomorpha</taxon>
        <taxon>Stratiomyidae</taxon>
        <taxon>Hermetiinae</taxon>
        <taxon>Hermetia</taxon>
    </lineage>
</organism>
<proteinExistence type="predicted"/>
<sequence>MDYWQIVMIVIFVTSLIFVIYYWCRYVVRMKSSSNRRVLESRRTNVGQFLENPVRPRRPSTRDSSLDLPPSYAEATRTQQPP</sequence>
<dbReference type="EMBL" id="LR899009">
    <property type="protein sequence ID" value="CAD7078209.1"/>
    <property type="molecule type" value="Genomic_DNA"/>
</dbReference>
<dbReference type="AlphaFoldDB" id="A0A7R8YQA8"/>
<evidence type="ECO:0000313" key="3">
    <source>
        <dbReference type="EMBL" id="CAD7078209.1"/>
    </source>
</evidence>
<evidence type="ECO:0000313" key="4">
    <source>
        <dbReference type="Proteomes" id="UP000594454"/>
    </source>
</evidence>
<keyword evidence="2" id="KW-0812">Transmembrane</keyword>
<name>A0A7R8YQA8_HERIL</name>
<reference evidence="3 4" key="1">
    <citation type="submission" date="2020-11" db="EMBL/GenBank/DDBJ databases">
        <authorList>
            <person name="Wallbank WR R."/>
            <person name="Pardo Diaz C."/>
            <person name="Kozak K."/>
            <person name="Martin S."/>
            <person name="Jiggins C."/>
            <person name="Moest M."/>
            <person name="Warren A I."/>
            <person name="Generalovic N T."/>
            <person name="Byers J.R.P. K."/>
            <person name="Montejo-Kovacevich G."/>
            <person name="Yen C E."/>
        </authorList>
    </citation>
    <scope>NUCLEOTIDE SEQUENCE [LARGE SCALE GENOMIC DNA]</scope>
</reference>